<dbReference type="OrthoDB" id="5329898at2"/>
<sequence>MPLNLSKIGKVLKTLNRFEGIKEFNASLPVKIEVKKEINPIKFLINLGNREIETKSYIPLKVGKKYFAQIKEGKYSIKISNLKEYPKILEILKKIDFTKEILTPDKKEIMTHLTNANSKTEFIFWMNVLMAFNQNIYHLIINEKKKALMQLKYKKNSIKFYAVFEHLGEIEGILFHKNLKLFCEFASTINLINFYKNELPFIVEVNKKEITEIYQFSENLINLKV</sequence>
<dbReference type="AlphaFoldDB" id="A0A292YD71"/>
<proteinExistence type="predicted"/>
<reference evidence="1 2" key="1">
    <citation type="journal article" date="2017" name="Syst. Appl. Microbiol.">
        <title>Lebetimonas natsushimae sp. nov., a novel strictly anaerobic, moderately thermophilic chemoautotroph isolated from a deep-sea hydrothermal vent polychaete nest in the Mid-Okinawa Trough.</title>
        <authorList>
            <person name="Nagata R."/>
            <person name="Takaki Y."/>
            <person name="Tame A."/>
            <person name="Nunoura T."/>
            <person name="Muto H."/>
            <person name="Mino S."/>
            <person name="Sawayama S."/>
            <person name="Takai K."/>
            <person name="Nakagawa S."/>
        </authorList>
    </citation>
    <scope>NUCLEOTIDE SEQUENCE [LARGE SCALE GENOMIC DNA]</scope>
    <source>
        <strain evidence="1 2">HS1857</strain>
    </source>
</reference>
<evidence type="ECO:0000313" key="1">
    <source>
        <dbReference type="EMBL" id="GAX87369.1"/>
    </source>
</evidence>
<name>A0A292YD71_9BACT</name>
<gene>
    <name evidence="1" type="ORF">LNAT_P0664</name>
</gene>
<dbReference type="Proteomes" id="UP000217944">
    <property type="component" value="Unassembled WGS sequence"/>
</dbReference>
<comment type="caution">
    <text evidence="1">The sequence shown here is derived from an EMBL/GenBank/DDBJ whole genome shotgun (WGS) entry which is preliminary data.</text>
</comment>
<organism evidence="1 2">
    <name type="scientific">Lebetimonas natsushimae</name>
    <dbReference type="NCBI Taxonomy" id="1936991"/>
    <lineage>
        <taxon>Bacteria</taxon>
        <taxon>Pseudomonadati</taxon>
        <taxon>Campylobacterota</taxon>
        <taxon>Epsilonproteobacteria</taxon>
        <taxon>Nautiliales</taxon>
        <taxon>Nautiliaceae</taxon>
        <taxon>Lebetimonas</taxon>
    </lineage>
</organism>
<dbReference type="RefSeq" id="WP_096258510.1">
    <property type="nucleotide sequence ID" value="NZ_BDME01000001.1"/>
</dbReference>
<keyword evidence="2" id="KW-1185">Reference proteome</keyword>
<protein>
    <submittedName>
        <fullName evidence="1">Uncharacterized protein</fullName>
    </submittedName>
</protein>
<dbReference type="EMBL" id="BDME01000001">
    <property type="protein sequence ID" value="GAX87369.1"/>
    <property type="molecule type" value="Genomic_DNA"/>
</dbReference>
<evidence type="ECO:0000313" key="2">
    <source>
        <dbReference type="Proteomes" id="UP000217944"/>
    </source>
</evidence>
<accession>A0A292YD71</accession>